<reference evidence="1" key="1">
    <citation type="submission" date="2019-12" db="EMBL/GenBank/DDBJ databases">
        <title>High-Quality draft genome sequences of three cyanobacteria isolated from the limestone walls of the Old Cathedral of Coimbra.</title>
        <authorList>
            <person name="Tiago I."/>
            <person name="Soares F."/>
            <person name="Portugal A."/>
        </authorList>
    </citation>
    <scope>NUCLEOTIDE SEQUENCE</scope>
    <source>
        <strain evidence="1">A</strain>
    </source>
</reference>
<accession>A0A8J7YWT0</accession>
<name>A0A8J7YWT0_9CYAN</name>
<dbReference type="Proteomes" id="UP000646053">
    <property type="component" value="Unassembled WGS sequence"/>
</dbReference>
<protein>
    <submittedName>
        <fullName evidence="1">Uncharacterized protein</fullName>
    </submittedName>
</protein>
<sequence length="118" mass="13819">MLLSISDTHFKIDLDPWERIWAFYFNADLHIPLAHIVRATTEEPSSDWREIRLPGTAIPGLIKAGTYYTSQGKDFWYVTRGDRYLTLELTNEFYQRIVLTVEQNQAWADQINQRLAAN</sequence>
<evidence type="ECO:0000313" key="2">
    <source>
        <dbReference type="Proteomes" id="UP000646053"/>
    </source>
</evidence>
<keyword evidence="2" id="KW-1185">Reference proteome</keyword>
<gene>
    <name evidence="1" type="ORF">GS601_01905</name>
</gene>
<dbReference type="RefSeq" id="WP_162421571.1">
    <property type="nucleotide sequence ID" value="NZ_WVIE01000002.1"/>
</dbReference>
<proteinExistence type="predicted"/>
<evidence type="ECO:0000313" key="1">
    <source>
        <dbReference type="EMBL" id="NDJ16049.1"/>
    </source>
</evidence>
<dbReference type="AlphaFoldDB" id="A0A8J7YWT0"/>
<dbReference type="EMBL" id="WVIE01000002">
    <property type="protein sequence ID" value="NDJ16049.1"/>
    <property type="molecule type" value="Genomic_DNA"/>
</dbReference>
<organism evidence="1 2">
    <name type="scientific">Myxacorys almedinensis A</name>
    <dbReference type="NCBI Taxonomy" id="2690445"/>
    <lineage>
        <taxon>Bacteria</taxon>
        <taxon>Bacillati</taxon>
        <taxon>Cyanobacteriota</taxon>
        <taxon>Cyanophyceae</taxon>
        <taxon>Leptolyngbyales</taxon>
        <taxon>Leptolyngbyaceae</taxon>
        <taxon>Myxacorys</taxon>
        <taxon>Myxacorys almedinensis</taxon>
    </lineage>
</organism>
<comment type="caution">
    <text evidence="1">The sequence shown here is derived from an EMBL/GenBank/DDBJ whole genome shotgun (WGS) entry which is preliminary data.</text>
</comment>